<dbReference type="GO" id="GO:0005886">
    <property type="term" value="C:plasma membrane"/>
    <property type="evidence" value="ECO:0007669"/>
    <property type="project" value="UniProtKB-SubCell"/>
</dbReference>
<name>A0A9X3LZ59_9CORY</name>
<sequence>MTIIKHRSIRRLPVALPAIAGLEMWERFSFYGMQAILAYYLYSTSGGLGMDQGQATALVGAYGSLLYLCTFVGGWVSDRLLGAERTLLAGAGLLICGHFALSLVPGPPGLVSGLLPLALGSGLLKTAAITILGAAFPPTAGARDGAFQIFYLGINIGALLGPMLTGWLAQEYGYHAGFLAAAGLMCCGCVSYGVLRRRVITEFDSQPPNPTSTPGKAAAVALAAVVGSVIVAVAVSPDQLARLLLFTTIAAALALFASMLRSPRVNGPERRRVVAYIPLFFCSTVYWTLQPQIYGVLAVYSDQRVNRMVGEFEIPAAWTQSLNPLFVLVLSLPLAAAMSRWARSRRLLMAVGIMVAGSGMFVLLPFVGGGENSTPFMVLAVTIFLMSLGELFIGPVGMAASAAHAPRAYATRFSALYFLTMAIGTSLAGTLSTFYDPSSAGAERTYLLIVGIVPVALGFLLLVGRKDVVDEVPRGV</sequence>
<comment type="subcellular location">
    <subcellularLocation>
        <location evidence="1">Cell membrane</location>
        <topology evidence="1">Multi-pass membrane protein</topology>
    </subcellularLocation>
    <subcellularLocation>
        <location evidence="8">Membrane</location>
        <topology evidence="8">Multi-pass membrane protein</topology>
    </subcellularLocation>
</comment>
<protein>
    <submittedName>
        <fullName evidence="11">Oligopeptide:H+ symporter</fullName>
    </submittedName>
</protein>
<keyword evidence="4" id="KW-1003">Cell membrane</keyword>
<feature type="domain" description="Major facilitator superfamily (MFS) profile" evidence="10">
    <location>
        <begin position="1"/>
        <end position="468"/>
    </location>
</feature>
<dbReference type="RefSeq" id="WP_269966469.1">
    <property type="nucleotide sequence ID" value="NZ_JAKMUZ010000016.1"/>
</dbReference>
<dbReference type="PROSITE" id="PS01023">
    <property type="entry name" value="PTR2_2"/>
    <property type="match status" value="1"/>
</dbReference>
<dbReference type="InterPro" id="IPR050171">
    <property type="entry name" value="MFS_Transporters"/>
</dbReference>
<proteinExistence type="inferred from homology"/>
<evidence type="ECO:0000256" key="9">
    <source>
        <dbReference type="SAM" id="Phobius"/>
    </source>
</evidence>
<dbReference type="GO" id="GO:0006857">
    <property type="term" value="P:oligopeptide transport"/>
    <property type="evidence" value="ECO:0007669"/>
    <property type="project" value="InterPro"/>
</dbReference>
<feature type="transmembrane region" description="Helical" evidence="9">
    <location>
        <begin position="174"/>
        <end position="195"/>
    </location>
</feature>
<organism evidence="11 12">
    <name type="scientific">Corynebacterium yonathiae</name>
    <dbReference type="NCBI Taxonomy" id="2913504"/>
    <lineage>
        <taxon>Bacteria</taxon>
        <taxon>Bacillati</taxon>
        <taxon>Actinomycetota</taxon>
        <taxon>Actinomycetes</taxon>
        <taxon>Mycobacteriales</taxon>
        <taxon>Corynebacteriaceae</taxon>
        <taxon>Corynebacterium</taxon>
    </lineage>
</organism>
<comment type="similarity">
    <text evidence="2 8">Belongs to the major facilitator superfamily. Proton-dependent oligopeptide transporter (POT/PTR) (TC 2.A.17) family.</text>
</comment>
<feature type="transmembrane region" description="Helical" evidence="9">
    <location>
        <begin position="12"/>
        <end position="42"/>
    </location>
</feature>
<keyword evidence="5 8" id="KW-0812">Transmembrane</keyword>
<dbReference type="Gene3D" id="1.20.1250.20">
    <property type="entry name" value="MFS general substrate transporter like domains"/>
    <property type="match status" value="1"/>
</dbReference>
<evidence type="ECO:0000256" key="6">
    <source>
        <dbReference type="ARBA" id="ARBA00022989"/>
    </source>
</evidence>
<evidence type="ECO:0000256" key="7">
    <source>
        <dbReference type="ARBA" id="ARBA00023136"/>
    </source>
</evidence>
<dbReference type="Proteomes" id="UP001146439">
    <property type="component" value="Unassembled WGS sequence"/>
</dbReference>
<feature type="transmembrane region" description="Helical" evidence="9">
    <location>
        <begin position="317"/>
        <end position="335"/>
    </location>
</feature>
<evidence type="ECO:0000256" key="4">
    <source>
        <dbReference type="ARBA" id="ARBA00022475"/>
    </source>
</evidence>
<evidence type="ECO:0000256" key="3">
    <source>
        <dbReference type="ARBA" id="ARBA00022448"/>
    </source>
</evidence>
<dbReference type="SUPFAM" id="SSF103473">
    <property type="entry name" value="MFS general substrate transporter"/>
    <property type="match status" value="1"/>
</dbReference>
<evidence type="ECO:0000256" key="1">
    <source>
        <dbReference type="ARBA" id="ARBA00004651"/>
    </source>
</evidence>
<feature type="transmembrane region" description="Helical" evidence="9">
    <location>
        <begin position="54"/>
        <end position="75"/>
    </location>
</feature>
<dbReference type="PANTHER" id="PTHR23517:SF15">
    <property type="entry name" value="PROTON-DEPENDENT OLIGOPEPTIDE FAMILY TRANSPORT PROTEIN"/>
    <property type="match status" value="1"/>
</dbReference>
<dbReference type="EMBL" id="JAKMUZ010000016">
    <property type="protein sequence ID" value="MCZ9296669.1"/>
    <property type="molecule type" value="Genomic_DNA"/>
</dbReference>
<dbReference type="CDD" id="cd17346">
    <property type="entry name" value="MFS_DtpA_like"/>
    <property type="match status" value="1"/>
</dbReference>
<evidence type="ECO:0000259" key="10">
    <source>
        <dbReference type="PROSITE" id="PS50850"/>
    </source>
</evidence>
<feature type="transmembrane region" description="Helical" evidence="9">
    <location>
        <begin position="347"/>
        <end position="367"/>
    </location>
</feature>
<dbReference type="NCBIfam" id="TIGR00924">
    <property type="entry name" value="yjdL_sub1_fam"/>
    <property type="match status" value="1"/>
</dbReference>
<accession>A0A9X3LZ59</accession>
<gene>
    <name evidence="11" type="ORF">L8V22_08895</name>
</gene>
<reference evidence="11" key="1">
    <citation type="submission" date="2022-02" db="EMBL/GenBank/DDBJ databases">
        <title>Corynebacterium sp. from urogenital microbiome.</title>
        <authorList>
            <person name="Cappelli E.A."/>
            <person name="Ribeiro T.G."/>
            <person name="Peixe L."/>
        </authorList>
    </citation>
    <scope>NUCLEOTIDE SEQUENCE</scope>
    <source>
        <strain evidence="11">C21Ua_68</strain>
    </source>
</reference>
<evidence type="ECO:0000313" key="12">
    <source>
        <dbReference type="Proteomes" id="UP001146439"/>
    </source>
</evidence>
<dbReference type="InterPro" id="IPR018456">
    <property type="entry name" value="PTR2_symporter_CS"/>
</dbReference>
<evidence type="ECO:0000313" key="11">
    <source>
        <dbReference type="EMBL" id="MCZ9296669.1"/>
    </source>
</evidence>
<dbReference type="InterPro" id="IPR036259">
    <property type="entry name" value="MFS_trans_sf"/>
</dbReference>
<comment type="caution">
    <text evidence="11">The sequence shown here is derived from an EMBL/GenBank/DDBJ whole genome shotgun (WGS) entry which is preliminary data.</text>
</comment>
<keyword evidence="7 9" id="KW-0472">Membrane</keyword>
<dbReference type="PROSITE" id="PS50850">
    <property type="entry name" value="MFS"/>
    <property type="match status" value="1"/>
</dbReference>
<dbReference type="Pfam" id="PF00854">
    <property type="entry name" value="PTR2"/>
    <property type="match status" value="1"/>
</dbReference>
<feature type="transmembrane region" description="Helical" evidence="9">
    <location>
        <begin position="216"/>
        <end position="235"/>
    </location>
</feature>
<feature type="transmembrane region" description="Helical" evidence="9">
    <location>
        <begin position="273"/>
        <end position="297"/>
    </location>
</feature>
<dbReference type="InterPro" id="IPR000109">
    <property type="entry name" value="POT_fam"/>
</dbReference>
<evidence type="ECO:0000256" key="8">
    <source>
        <dbReference type="RuleBase" id="RU003755"/>
    </source>
</evidence>
<keyword evidence="6 9" id="KW-1133">Transmembrane helix</keyword>
<evidence type="ECO:0000256" key="5">
    <source>
        <dbReference type="ARBA" id="ARBA00022692"/>
    </source>
</evidence>
<feature type="transmembrane region" description="Helical" evidence="9">
    <location>
        <begin position="87"/>
        <end position="105"/>
    </location>
</feature>
<feature type="transmembrane region" description="Helical" evidence="9">
    <location>
        <begin position="241"/>
        <end position="261"/>
    </location>
</feature>
<feature type="transmembrane region" description="Helical" evidence="9">
    <location>
        <begin position="117"/>
        <end position="137"/>
    </location>
</feature>
<keyword evidence="3 8" id="KW-0813">Transport</keyword>
<feature type="transmembrane region" description="Helical" evidence="9">
    <location>
        <begin position="149"/>
        <end position="168"/>
    </location>
</feature>
<feature type="transmembrane region" description="Helical" evidence="9">
    <location>
        <begin position="446"/>
        <end position="464"/>
    </location>
</feature>
<dbReference type="AlphaFoldDB" id="A0A9X3LZ59"/>
<dbReference type="PANTHER" id="PTHR23517">
    <property type="entry name" value="RESISTANCE PROTEIN MDTM, PUTATIVE-RELATED-RELATED"/>
    <property type="match status" value="1"/>
</dbReference>
<feature type="transmembrane region" description="Helical" evidence="9">
    <location>
        <begin position="379"/>
        <end position="403"/>
    </location>
</feature>
<dbReference type="InterPro" id="IPR020846">
    <property type="entry name" value="MFS_dom"/>
</dbReference>
<dbReference type="InterPro" id="IPR005279">
    <property type="entry name" value="Dipep/tripep_permease"/>
</dbReference>
<dbReference type="GO" id="GO:1904680">
    <property type="term" value="F:peptide transmembrane transporter activity"/>
    <property type="evidence" value="ECO:0007669"/>
    <property type="project" value="InterPro"/>
</dbReference>
<evidence type="ECO:0000256" key="2">
    <source>
        <dbReference type="ARBA" id="ARBA00005982"/>
    </source>
</evidence>
<feature type="transmembrane region" description="Helical" evidence="9">
    <location>
        <begin position="415"/>
        <end position="434"/>
    </location>
</feature>